<proteinExistence type="predicted"/>
<accession>A0A2S5GWN6</accession>
<feature type="domain" description="VOC" evidence="1">
    <location>
        <begin position="8"/>
        <end position="139"/>
    </location>
</feature>
<evidence type="ECO:0000313" key="3">
    <source>
        <dbReference type="Proteomes" id="UP000239990"/>
    </source>
</evidence>
<dbReference type="PANTHER" id="PTHR40265:SF1">
    <property type="entry name" value="GLYOXALASE-LIKE DOMAIN-CONTAINING PROTEIN"/>
    <property type="match status" value="1"/>
</dbReference>
<reference evidence="2 3" key="1">
    <citation type="submission" date="2018-02" db="EMBL/GenBank/DDBJ databases">
        <title>Draft Genome of Achromobacter spanius stain 6.</title>
        <authorList>
            <person name="Gunasekera T.S."/>
            <person name="Radwan O."/>
            <person name="Ruiz O.N."/>
        </authorList>
    </citation>
    <scope>NUCLEOTIDE SEQUENCE [LARGE SCALE GENOMIC DNA]</scope>
    <source>
        <strain evidence="2 3">6</strain>
    </source>
</reference>
<dbReference type="Pfam" id="PF13468">
    <property type="entry name" value="Glyoxalase_3"/>
    <property type="match status" value="1"/>
</dbReference>
<protein>
    <submittedName>
        <fullName evidence="2">VOC family protein</fullName>
    </submittedName>
</protein>
<evidence type="ECO:0000313" key="2">
    <source>
        <dbReference type="EMBL" id="PPA77386.1"/>
    </source>
</evidence>
<dbReference type="PROSITE" id="PS51819">
    <property type="entry name" value="VOC"/>
    <property type="match status" value="1"/>
</dbReference>
<dbReference type="InterPro" id="IPR029068">
    <property type="entry name" value="Glyas_Bleomycin-R_OHBP_Dase"/>
</dbReference>
<dbReference type="InterPro" id="IPR037523">
    <property type="entry name" value="VOC_core"/>
</dbReference>
<dbReference type="InterPro" id="IPR025870">
    <property type="entry name" value="Glyoxalase-like_dom"/>
</dbReference>
<gene>
    <name evidence="2" type="ORF">C4E15_04995</name>
</gene>
<dbReference type="OrthoDB" id="9812467at2"/>
<comment type="caution">
    <text evidence="2">The sequence shown here is derived from an EMBL/GenBank/DDBJ whole genome shotgun (WGS) entry which is preliminary data.</text>
</comment>
<dbReference type="SUPFAM" id="SSF54593">
    <property type="entry name" value="Glyoxalase/Bleomycin resistance protein/Dihydroxybiphenyl dioxygenase"/>
    <property type="match status" value="1"/>
</dbReference>
<evidence type="ECO:0000259" key="1">
    <source>
        <dbReference type="PROSITE" id="PS51819"/>
    </source>
</evidence>
<dbReference type="Proteomes" id="UP000239990">
    <property type="component" value="Unassembled WGS sequence"/>
</dbReference>
<dbReference type="Gene3D" id="3.10.180.10">
    <property type="entry name" value="2,3-Dihydroxybiphenyl 1,2-Dioxygenase, domain 1"/>
    <property type="match status" value="1"/>
</dbReference>
<dbReference type="PANTHER" id="PTHR40265">
    <property type="entry name" value="BLL2707 PROTEIN"/>
    <property type="match status" value="1"/>
</dbReference>
<name>A0A2S5GWN6_9BURK</name>
<dbReference type="AlphaFoldDB" id="A0A2S5GWN6"/>
<dbReference type="RefSeq" id="WP_104142588.1">
    <property type="nucleotide sequence ID" value="NZ_PREU01000002.1"/>
</dbReference>
<dbReference type="EMBL" id="PREU01000002">
    <property type="protein sequence ID" value="PPA77386.1"/>
    <property type="molecule type" value="Genomic_DNA"/>
</dbReference>
<organism evidence="2 3">
    <name type="scientific">Achromobacter spanius</name>
    <dbReference type="NCBI Taxonomy" id="217203"/>
    <lineage>
        <taxon>Bacteria</taxon>
        <taxon>Pseudomonadati</taxon>
        <taxon>Pseudomonadota</taxon>
        <taxon>Betaproteobacteria</taxon>
        <taxon>Burkholderiales</taxon>
        <taxon>Alcaligenaceae</taxon>
        <taxon>Achromobacter</taxon>
    </lineage>
</organism>
<sequence>MSLPSVTGLDHYIIRVNDLQAATDRYVKLGFSLAPQGRHHRGTRNQTIILDANYLELLYFPEELKAESRFSGYDDAYEGPVATALQTTDSAAVHQELARLGITADDPQSGGRPVHLPEGSEDAAWINTNFPAGLLGVPDFFTCGHLTRHLVYRPQWQDHANGARRIESLVAVHPDPASLRAGYERVFGAIAISALPDNGLQVRRGSLRIDFLSPAAFEQRYPRVRIPAGLPASAGGGWFAGSVIGVRDLAKTRALFDANQVNYRANAQGELVVPPEAGAGALQVFVQEAA</sequence>